<keyword evidence="11" id="KW-1185">Reference proteome</keyword>
<feature type="active site" evidence="9">
    <location>
        <position position="32"/>
    </location>
</feature>
<dbReference type="UniPathway" id="UPA00078">
    <property type="reaction ID" value="UER00161"/>
</dbReference>
<evidence type="ECO:0000256" key="9">
    <source>
        <dbReference type="HAMAP-Rule" id="MF_00336"/>
    </source>
</evidence>
<dbReference type="Pfam" id="PF13500">
    <property type="entry name" value="AAA_26"/>
    <property type="match status" value="1"/>
</dbReference>
<evidence type="ECO:0000256" key="1">
    <source>
        <dbReference type="ARBA" id="ARBA00022490"/>
    </source>
</evidence>
<keyword evidence="4 9" id="KW-0547">Nucleotide-binding</keyword>
<feature type="binding site" evidence="9">
    <location>
        <begin position="12"/>
        <end position="17"/>
    </location>
    <ligand>
        <name>ATP</name>
        <dbReference type="ChEBI" id="CHEBI:30616"/>
    </ligand>
</feature>
<comment type="catalytic activity">
    <reaction evidence="8">
        <text>(7R,8S)-8-amino-7-(carboxyamino)nonanoate + ATP = (4R,5S)-dethiobiotin + ADP + phosphate + H(+)</text>
        <dbReference type="Rhea" id="RHEA:63684"/>
        <dbReference type="ChEBI" id="CHEBI:15378"/>
        <dbReference type="ChEBI" id="CHEBI:30616"/>
        <dbReference type="ChEBI" id="CHEBI:43474"/>
        <dbReference type="ChEBI" id="CHEBI:149470"/>
        <dbReference type="ChEBI" id="CHEBI:149473"/>
        <dbReference type="ChEBI" id="CHEBI:456216"/>
    </reaction>
</comment>
<keyword evidence="6 9" id="KW-0067">ATP-binding</keyword>
<keyword evidence="1 9" id="KW-0963">Cytoplasm</keyword>
<comment type="caution">
    <text evidence="9">Lacks conserved residue(s) required for the propagation of feature annotation.</text>
</comment>
<dbReference type="GO" id="GO:0005829">
    <property type="term" value="C:cytosol"/>
    <property type="evidence" value="ECO:0007669"/>
    <property type="project" value="TreeGrafter"/>
</dbReference>
<dbReference type="AlphaFoldDB" id="A0A366AW15"/>
<dbReference type="Proteomes" id="UP000253676">
    <property type="component" value="Unassembled WGS sequence"/>
</dbReference>
<comment type="function">
    <text evidence="9">Catalyzes a mechanistically unusual reaction, the ATP-dependent insertion of CO2 between the N7 and N8 nitrogen atoms of 7,8-diaminopelargonic acid (DAPA, also called 7,8-diammoniononanoate) to form a ureido ring.</text>
</comment>
<dbReference type="PANTHER" id="PTHR43210:SF2">
    <property type="entry name" value="ATP-DEPENDENT DETHIOBIOTIN SYNTHETASE BIOD 2"/>
    <property type="match status" value="1"/>
</dbReference>
<evidence type="ECO:0000256" key="3">
    <source>
        <dbReference type="ARBA" id="ARBA00022723"/>
    </source>
</evidence>
<evidence type="ECO:0000313" key="10">
    <source>
        <dbReference type="EMBL" id="RBN49022.1"/>
    </source>
</evidence>
<feature type="binding site" evidence="9">
    <location>
        <position position="43"/>
    </location>
    <ligand>
        <name>Mg(2+)</name>
        <dbReference type="ChEBI" id="CHEBI:18420"/>
    </ligand>
</feature>
<comment type="subunit">
    <text evidence="9">Homodimer.</text>
</comment>
<evidence type="ECO:0000256" key="4">
    <source>
        <dbReference type="ARBA" id="ARBA00022741"/>
    </source>
</evidence>
<comment type="subcellular location">
    <subcellularLocation>
        <location evidence="9">Cytoplasm</location>
    </subcellularLocation>
</comment>
<dbReference type="SUPFAM" id="SSF52540">
    <property type="entry name" value="P-loop containing nucleoside triphosphate hydrolases"/>
    <property type="match status" value="1"/>
</dbReference>
<evidence type="ECO:0000313" key="11">
    <source>
        <dbReference type="Proteomes" id="UP000253676"/>
    </source>
</evidence>
<keyword evidence="3 9" id="KW-0479">Metal-binding</keyword>
<evidence type="ECO:0000256" key="8">
    <source>
        <dbReference type="ARBA" id="ARBA00047386"/>
    </source>
</evidence>
<dbReference type="InterPro" id="IPR027417">
    <property type="entry name" value="P-loop_NTPase"/>
</dbReference>
<name>A0A366AW15_9FLAO</name>
<dbReference type="GO" id="GO:0005524">
    <property type="term" value="F:ATP binding"/>
    <property type="evidence" value="ECO:0007669"/>
    <property type="project" value="UniProtKB-UniRule"/>
</dbReference>
<keyword evidence="2 9" id="KW-0436">Ligase</keyword>
<feature type="binding site" evidence="9">
    <location>
        <position position="99"/>
    </location>
    <ligand>
        <name>Mg(2+)</name>
        <dbReference type="ChEBI" id="CHEBI:18420"/>
    </ligand>
</feature>
<organism evidence="10 11">
    <name type="scientific">Flavobacterium psychrolimnae</name>
    <dbReference type="NCBI Taxonomy" id="249351"/>
    <lineage>
        <taxon>Bacteria</taxon>
        <taxon>Pseudomonadati</taxon>
        <taxon>Bacteroidota</taxon>
        <taxon>Flavobacteriia</taxon>
        <taxon>Flavobacteriales</taxon>
        <taxon>Flavobacteriaceae</taxon>
        <taxon>Flavobacterium</taxon>
    </lineage>
</organism>
<comment type="cofactor">
    <cofactor evidence="9">
        <name>Mg(2+)</name>
        <dbReference type="ChEBI" id="CHEBI:18420"/>
    </cofactor>
</comment>
<accession>A0A366AW15</accession>
<dbReference type="HAMAP" id="MF_00336">
    <property type="entry name" value="BioD"/>
    <property type="match status" value="1"/>
</dbReference>
<dbReference type="InterPro" id="IPR004472">
    <property type="entry name" value="DTB_synth_BioD"/>
</dbReference>
<feature type="binding site" evidence="9">
    <location>
        <position position="36"/>
    </location>
    <ligand>
        <name>substrate</name>
    </ligand>
</feature>
<dbReference type="GO" id="GO:0009102">
    <property type="term" value="P:biotin biosynthetic process"/>
    <property type="evidence" value="ECO:0007669"/>
    <property type="project" value="UniProtKB-UniRule"/>
</dbReference>
<feature type="binding site" evidence="9">
    <location>
        <position position="16"/>
    </location>
    <ligand>
        <name>Mg(2+)</name>
        <dbReference type="ChEBI" id="CHEBI:18420"/>
    </ligand>
</feature>
<keyword evidence="5 9" id="KW-0093">Biotin biosynthesis</keyword>
<evidence type="ECO:0000256" key="6">
    <source>
        <dbReference type="ARBA" id="ARBA00022840"/>
    </source>
</evidence>
<dbReference type="PANTHER" id="PTHR43210">
    <property type="entry name" value="DETHIOBIOTIN SYNTHETASE"/>
    <property type="match status" value="1"/>
</dbReference>
<sequence>MKTYFITGIGTDIGKTIVSAILVEALKADYWKPIQSGDLHQTDTMKVQGLISNSTSDFFPEAYRLTEPMSPHAAAAIDGVTINLDSIKVPPTNNNLIIEGAGGLMVPLNNDSLVIDLIEKLKVEVILVSRNYLGSINHTLLSVEALQRRNIPIKGIIFNGNPVNTSEKFICEYTGLKSLFRIDNEETIDKQTILKYASEPNIKSLL</sequence>
<evidence type="ECO:0000256" key="5">
    <source>
        <dbReference type="ARBA" id="ARBA00022756"/>
    </source>
</evidence>
<keyword evidence="7 9" id="KW-0460">Magnesium</keyword>
<evidence type="ECO:0000256" key="2">
    <source>
        <dbReference type="ARBA" id="ARBA00022598"/>
    </source>
</evidence>
<proteinExistence type="inferred from homology"/>
<feature type="binding site" evidence="9">
    <location>
        <begin position="99"/>
        <end position="102"/>
    </location>
    <ligand>
        <name>ATP</name>
        <dbReference type="ChEBI" id="CHEBI:30616"/>
    </ligand>
</feature>
<reference evidence="10 11" key="1">
    <citation type="submission" date="2018-07" db="EMBL/GenBank/DDBJ databases">
        <title>Complete genome sequence of Flavobacterium psychrolimnae LMG 22018.</title>
        <authorList>
            <person name="Kim D.-U."/>
        </authorList>
    </citation>
    <scope>NUCLEOTIDE SEQUENCE [LARGE SCALE GENOMIC DNA]</scope>
    <source>
        <strain evidence="10 11">LMG 22018</strain>
    </source>
</reference>
<protein>
    <recommendedName>
        <fullName evidence="9">ATP-dependent dethiobiotin synthetase BioD</fullName>
        <ecNumber evidence="9">6.3.3.3</ecNumber>
    </recommendedName>
    <alternativeName>
        <fullName evidence="9">DTB synthetase</fullName>
        <shortName evidence="9">DTBS</shortName>
    </alternativeName>
    <alternativeName>
        <fullName evidence="9">Dethiobiotin synthase</fullName>
    </alternativeName>
</protein>
<dbReference type="GO" id="GO:0004141">
    <property type="term" value="F:dethiobiotin synthase activity"/>
    <property type="evidence" value="ECO:0007669"/>
    <property type="project" value="UniProtKB-UniRule"/>
</dbReference>
<dbReference type="NCBIfam" id="TIGR00347">
    <property type="entry name" value="bioD"/>
    <property type="match status" value="1"/>
</dbReference>
<feature type="binding site" evidence="9">
    <location>
        <position position="43"/>
    </location>
    <ligand>
        <name>ATP</name>
        <dbReference type="ChEBI" id="CHEBI:30616"/>
    </ligand>
</feature>
<dbReference type="EC" id="6.3.3.3" evidence="9"/>
<evidence type="ECO:0000256" key="7">
    <source>
        <dbReference type="ARBA" id="ARBA00022842"/>
    </source>
</evidence>
<dbReference type="OrthoDB" id="9802097at2"/>
<dbReference type="EMBL" id="QNUX01000018">
    <property type="protein sequence ID" value="RBN49022.1"/>
    <property type="molecule type" value="Genomic_DNA"/>
</dbReference>
<comment type="caution">
    <text evidence="10">The sequence shown here is derived from an EMBL/GenBank/DDBJ whole genome shotgun (WGS) entry which is preliminary data.</text>
</comment>
<dbReference type="GO" id="GO:0000287">
    <property type="term" value="F:magnesium ion binding"/>
    <property type="evidence" value="ECO:0007669"/>
    <property type="project" value="UniProtKB-UniRule"/>
</dbReference>
<comment type="pathway">
    <text evidence="9">Cofactor biosynthesis; biotin biosynthesis; biotin from 7,8-diaminononanoate: step 1/2.</text>
</comment>
<gene>
    <name evidence="9 10" type="primary">bioD</name>
    <name evidence="10" type="ORF">DR980_15365</name>
</gene>
<dbReference type="Gene3D" id="3.40.50.300">
    <property type="entry name" value="P-loop containing nucleotide triphosphate hydrolases"/>
    <property type="match status" value="1"/>
</dbReference>
<dbReference type="CDD" id="cd03109">
    <property type="entry name" value="DTBS"/>
    <property type="match status" value="1"/>
</dbReference>
<comment type="catalytic activity">
    <reaction evidence="9">
        <text>(7R,8S)-7,8-diammoniononanoate + CO2 + ATP = (4R,5S)-dethiobiotin + ADP + phosphate + 3 H(+)</text>
        <dbReference type="Rhea" id="RHEA:15805"/>
        <dbReference type="ChEBI" id="CHEBI:15378"/>
        <dbReference type="ChEBI" id="CHEBI:16526"/>
        <dbReference type="ChEBI" id="CHEBI:30616"/>
        <dbReference type="ChEBI" id="CHEBI:43474"/>
        <dbReference type="ChEBI" id="CHEBI:149469"/>
        <dbReference type="ChEBI" id="CHEBI:149473"/>
        <dbReference type="ChEBI" id="CHEBI:456216"/>
        <dbReference type="EC" id="6.3.3.3"/>
    </reaction>
</comment>
<comment type="similarity">
    <text evidence="9">Belongs to the dethiobiotin synthetase family.</text>
</comment>
<dbReference type="PIRSF" id="PIRSF006755">
    <property type="entry name" value="DTB_synth"/>
    <property type="match status" value="1"/>
</dbReference>